<evidence type="ECO:0000313" key="7">
    <source>
        <dbReference type="Proteomes" id="UP001521116"/>
    </source>
</evidence>
<accession>A0ABR3TC46</accession>
<keyword evidence="3" id="KW-0460">Magnesium</keyword>
<feature type="domain" description="HpcH/HpaI aldolase/citrate lyase" evidence="5">
    <location>
        <begin position="21"/>
        <end position="250"/>
    </location>
</feature>
<evidence type="ECO:0000256" key="2">
    <source>
        <dbReference type="ARBA" id="ARBA00022723"/>
    </source>
</evidence>
<comment type="caution">
    <text evidence="6">The sequence shown here is derived from an EMBL/GenBank/DDBJ whole genome shotgun (WGS) entry which is preliminary data.</text>
</comment>
<dbReference type="Proteomes" id="UP001521116">
    <property type="component" value="Unassembled WGS sequence"/>
</dbReference>
<dbReference type="InterPro" id="IPR040442">
    <property type="entry name" value="Pyrv_kinase-like_dom_sf"/>
</dbReference>
<comment type="cofactor">
    <cofactor evidence="1">
        <name>Mg(2+)</name>
        <dbReference type="ChEBI" id="CHEBI:18420"/>
    </cofactor>
</comment>
<dbReference type="EMBL" id="JAJVDC020000004">
    <property type="protein sequence ID" value="KAL1637146.1"/>
    <property type="molecule type" value="Genomic_DNA"/>
</dbReference>
<dbReference type="PANTHER" id="PTHR32308:SF0">
    <property type="entry name" value="HPCH_HPAI ALDOLASE_CITRATE LYASE DOMAIN-CONTAINING PROTEIN"/>
    <property type="match status" value="1"/>
</dbReference>
<evidence type="ECO:0000313" key="6">
    <source>
        <dbReference type="EMBL" id="KAL1637146.1"/>
    </source>
</evidence>
<dbReference type="InterPro" id="IPR005000">
    <property type="entry name" value="Aldolase/citrate-lyase_domain"/>
</dbReference>
<dbReference type="InterPro" id="IPR011206">
    <property type="entry name" value="Citrate_lyase_beta/mcl1/mcl2"/>
</dbReference>
<name>A0ABR3TC46_9PEZI</name>
<evidence type="ECO:0000256" key="3">
    <source>
        <dbReference type="ARBA" id="ARBA00022842"/>
    </source>
</evidence>
<protein>
    <recommendedName>
        <fullName evidence="5">HpcH/HpaI aldolase/citrate lyase domain-containing protein</fullName>
    </recommendedName>
</protein>
<dbReference type="PANTHER" id="PTHR32308">
    <property type="entry name" value="LYASE BETA SUBUNIT, PUTATIVE (AFU_ORTHOLOGUE AFUA_4G13030)-RELATED"/>
    <property type="match status" value="1"/>
</dbReference>
<dbReference type="PIRSF" id="PIRSF015582">
    <property type="entry name" value="Cit_lyase_B"/>
    <property type="match status" value="1"/>
</dbReference>
<reference evidence="6 7" key="1">
    <citation type="submission" date="2024-02" db="EMBL/GenBank/DDBJ databases">
        <title>De novo assembly and annotation of 12 fungi associated with fruit tree decline syndrome in Ontario, Canada.</title>
        <authorList>
            <person name="Sulman M."/>
            <person name="Ellouze W."/>
            <person name="Ilyukhin E."/>
        </authorList>
    </citation>
    <scope>NUCLEOTIDE SEQUENCE [LARGE SCALE GENOMIC DNA]</scope>
    <source>
        <strain evidence="6 7">M1-105</strain>
    </source>
</reference>
<dbReference type="Gene3D" id="3.20.20.60">
    <property type="entry name" value="Phosphoenolpyruvate-binding domains"/>
    <property type="match status" value="1"/>
</dbReference>
<feature type="region of interest" description="Disordered" evidence="4">
    <location>
        <begin position="1"/>
        <end position="28"/>
    </location>
</feature>
<proteinExistence type="predicted"/>
<keyword evidence="7" id="KW-1185">Reference proteome</keyword>
<dbReference type="Pfam" id="PF03328">
    <property type="entry name" value="HpcH_HpaI"/>
    <property type="match status" value="1"/>
</dbReference>
<dbReference type="SUPFAM" id="SSF51621">
    <property type="entry name" value="Phosphoenolpyruvate/pyruvate domain"/>
    <property type="match status" value="1"/>
</dbReference>
<evidence type="ECO:0000256" key="1">
    <source>
        <dbReference type="ARBA" id="ARBA00001946"/>
    </source>
</evidence>
<evidence type="ECO:0000256" key="4">
    <source>
        <dbReference type="SAM" id="MobiDB-lite"/>
    </source>
</evidence>
<organism evidence="6 7">
    <name type="scientific">Neofusicoccum ribis</name>
    <dbReference type="NCBI Taxonomy" id="45134"/>
    <lineage>
        <taxon>Eukaryota</taxon>
        <taxon>Fungi</taxon>
        <taxon>Dikarya</taxon>
        <taxon>Ascomycota</taxon>
        <taxon>Pezizomycotina</taxon>
        <taxon>Dothideomycetes</taxon>
        <taxon>Dothideomycetes incertae sedis</taxon>
        <taxon>Botryosphaeriales</taxon>
        <taxon>Botryosphaeriaceae</taxon>
        <taxon>Neofusicoccum</taxon>
    </lineage>
</organism>
<evidence type="ECO:0000259" key="5">
    <source>
        <dbReference type="Pfam" id="PF03328"/>
    </source>
</evidence>
<keyword evidence="2" id="KW-0479">Metal-binding</keyword>
<gene>
    <name evidence="6" type="ORF">SLS56_000804</name>
</gene>
<dbReference type="InterPro" id="IPR015813">
    <property type="entry name" value="Pyrv/PenolPyrv_kinase-like_dom"/>
</dbReference>
<sequence length="330" mass="36102">MVNAPSRFSRHPNSDYQPLTVPGSSKKMLDKSRGIASVDTVAYDLEDSVTPGKKAEARANLRQLLEQPRVSGIREQAVRINSVDSGYALDDLTEVLKAPNLDALVIPKVNSASDLHFVTDVIRHTLPQRHPSTPQQQQQQEQPLRLIALIESAKALVDLPSICRSTPYLSGLIFAAEDFALDLSLTRTPSLREFLYARSAIVTAARAHNLPSAIDLVCTSFRGDEGQRALQDECADGKKLGFNGKQLIHPSQVDVAQQAFAPAVDEAEWAVRVVIADEKADRAGRGAWTLDGKMIDVPVVGKAKAIVRKAELCGLDVDTLREKWKGQEPE</sequence>